<keyword evidence="11" id="KW-1185">Reference proteome</keyword>
<evidence type="ECO:0000256" key="5">
    <source>
        <dbReference type="ARBA" id="ARBA00023004"/>
    </source>
</evidence>
<keyword evidence="9" id="KW-0472">Membrane</keyword>
<keyword evidence="4 8" id="KW-0560">Oxidoreductase</keyword>
<evidence type="ECO:0000256" key="2">
    <source>
        <dbReference type="ARBA" id="ARBA00010617"/>
    </source>
</evidence>
<evidence type="ECO:0000256" key="6">
    <source>
        <dbReference type="ARBA" id="ARBA00023033"/>
    </source>
</evidence>
<comment type="similarity">
    <text evidence="2 8">Belongs to the cytochrome P450 family.</text>
</comment>
<dbReference type="GO" id="GO:0016705">
    <property type="term" value="F:oxidoreductase activity, acting on paired donors, with incorporation or reduction of molecular oxygen"/>
    <property type="evidence" value="ECO:0007669"/>
    <property type="project" value="InterPro"/>
</dbReference>
<dbReference type="EMBL" id="ML736169">
    <property type="protein sequence ID" value="KAE8381595.1"/>
    <property type="molecule type" value="Genomic_DNA"/>
</dbReference>
<proteinExistence type="inferred from homology"/>
<keyword evidence="9" id="KW-0812">Transmembrane</keyword>
<evidence type="ECO:0000256" key="3">
    <source>
        <dbReference type="ARBA" id="ARBA00022723"/>
    </source>
</evidence>
<sequence>MNSHQLLTVAFCTVVVVVDCLYFPAGFFFGSRLLDIICLVVTLTFCAFLYRAYLYPKFFTPFKQLNTPQDRSIWIGNLRDVHQNYNEIVTSWAHAFPKQELIRVYLLLNQEVLLAFGPNAVHDVLVEKPYEFTPGPVLKLIFKYAGIGGLFTADNQKHKIHRRKLARAFSPSNIERFQHVFWKIAAEMVTTIEKETSHSSSNGAGVIATEELVSRAIIDAFASTQMDEDLKCLQAKSPITDAYRDVWAQNKACKILIACLINSPSTPVPPNNEVRKAAKARKRIYDLVQQSLEKKKLKIHEGWHAEYENITSIMLGNDQFTEQETISHTLTYAAASYETTTLAIQWAIVALSKFPSVQGRLHQEIRAHLPPLDAVDDFSPHIEAVKRMPYLNAFCNEVLRYYTPISMTIREASQDTSILGTPVPRGTLVLVSHDTTNHDLGAWGPDANEFNPDRWIDSKSGFDQHKSRGGVHKNGRTLASFSFGARRCPGQEYAMSEFRCFMASLVGRFAIELEDPSAEVRVTGTFNLTPADGVRARFKKLGDW</sequence>
<dbReference type="PROSITE" id="PS00086">
    <property type="entry name" value="CYTOCHROME_P450"/>
    <property type="match status" value="1"/>
</dbReference>
<protein>
    <submittedName>
        <fullName evidence="10">Cytochrome P450</fullName>
    </submittedName>
</protein>
<dbReference type="InterPro" id="IPR050121">
    <property type="entry name" value="Cytochrome_P450_monoxygenase"/>
</dbReference>
<gene>
    <name evidence="10" type="ORF">BDV26DRAFT_278607</name>
</gene>
<accession>A0A5N7BIM4</accession>
<dbReference type="AlphaFoldDB" id="A0A5N7BIM4"/>
<dbReference type="PRINTS" id="PR00385">
    <property type="entry name" value="P450"/>
</dbReference>
<dbReference type="OrthoDB" id="1470350at2759"/>
<dbReference type="SUPFAM" id="SSF48264">
    <property type="entry name" value="Cytochrome P450"/>
    <property type="match status" value="1"/>
</dbReference>
<evidence type="ECO:0000313" key="11">
    <source>
        <dbReference type="Proteomes" id="UP000326198"/>
    </source>
</evidence>
<reference evidence="10 11" key="1">
    <citation type="submission" date="2019-04" db="EMBL/GenBank/DDBJ databases">
        <title>Friends and foes A comparative genomics studyof 23 Aspergillus species from section Flavi.</title>
        <authorList>
            <consortium name="DOE Joint Genome Institute"/>
            <person name="Kjaerbolling I."/>
            <person name="Vesth T."/>
            <person name="Frisvad J.C."/>
            <person name="Nybo J.L."/>
            <person name="Theobald S."/>
            <person name="Kildgaard S."/>
            <person name="Isbrandt T."/>
            <person name="Kuo A."/>
            <person name="Sato A."/>
            <person name="Lyhne E.K."/>
            <person name="Kogle M.E."/>
            <person name="Wiebenga A."/>
            <person name="Kun R.S."/>
            <person name="Lubbers R.J."/>
            <person name="Makela M.R."/>
            <person name="Barry K."/>
            <person name="Chovatia M."/>
            <person name="Clum A."/>
            <person name="Daum C."/>
            <person name="Haridas S."/>
            <person name="He G."/>
            <person name="LaButti K."/>
            <person name="Lipzen A."/>
            <person name="Mondo S."/>
            <person name="Riley R."/>
            <person name="Salamov A."/>
            <person name="Simmons B.A."/>
            <person name="Magnuson J.K."/>
            <person name="Henrissat B."/>
            <person name="Mortensen U.H."/>
            <person name="Larsen T.O."/>
            <person name="Devries R.P."/>
            <person name="Grigoriev I.V."/>
            <person name="Machida M."/>
            <person name="Baker S.E."/>
            <person name="Andersen M.R."/>
        </authorList>
    </citation>
    <scope>NUCLEOTIDE SEQUENCE [LARGE SCALE GENOMIC DNA]</scope>
    <source>
        <strain evidence="10 11">IBT 29228</strain>
    </source>
</reference>
<dbReference type="InterPro" id="IPR002401">
    <property type="entry name" value="Cyt_P450_E_grp-I"/>
</dbReference>
<dbReference type="PANTHER" id="PTHR24305:SF166">
    <property type="entry name" value="CYTOCHROME P450 12A4, MITOCHONDRIAL-RELATED"/>
    <property type="match status" value="1"/>
</dbReference>
<feature type="transmembrane region" description="Helical" evidence="9">
    <location>
        <begin position="36"/>
        <end position="55"/>
    </location>
</feature>
<dbReference type="Gene3D" id="1.10.630.10">
    <property type="entry name" value="Cytochrome P450"/>
    <property type="match status" value="1"/>
</dbReference>
<keyword evidence="6 8" id="KW-0503">Monooxygenase</keyword>
<comment type="cofactor">
    <cofactor evidence="1 7">
        <name>heme</name>
        <dbReference type="ChEBI" id="CHEBI:30413"/>
    </cofactor>
</comment>
<dbReference type="InterPro" id="IPR001128">
    <property type="entry name" value="Cyt_P450"/>
</dbReference>
<evidence type="ECO:0000256" key="7">
    <source>
        <dbReference type="PIRSR" id="PIRSR602401-1"/>
    </source>
</evidence>
<dbReference type="InterPro" id="IPR017972">
    <property type="entry name" value="Cyt_P450_CS"/>
</dbReference>
<dbReference type="GO" id="GO:0004497">
    <property type="term" value="F:monooxygenase activity"/>
    <property type="evidence" value="ECO:0007669"/>
    <property type="project" value="UniProtKB-KW"/>
</dbReference>
<dbReference type="GO" id="GO:0020037">
    <property type="term" value="F:heme binding"/>
    <property type="evidence" value="ECO:0007669"/>
    <property type="project" value="InterPro"/>
</dbReference>
<feature type="transmembrane region" description="Helical" evidence="9">
    <location>
        <begin position="6"/>
        <end position="29"/>
    </location>
</feature>
<feature type="binding site" description="axial binding residue" evidence="7">
    <location>
        <position position="488"/>
    </location>
    <ligand>
        <name>heme</name>
        <dbReference type="ChEBI" id="CHEBI:30413"/>
    </ligand>
    <ligandPart>
        <name>Fe</name>
        <dbReference type="ChEBI" id="CHEBI:18248"/>
    </ligandPart>
</feature>
<name>A0A5N7BIM4_9EURO</name>
<dbReference type="Pfam" id="PF00067">
    <property type="entry name" value="p450"/>
    <property type="match status" value="1"/>
</dbReference>
<dbReference type="GO" id="GO:0005506">
    <property type="term" value="F:iron ion binding"/>
    <property type="evidence" value="ECO:0007669"/>
    <property type="project" value="InterPro"/>
</dbReference>
<dbReference type="PANTHER" id="PTHR24305">
    <property type="entry name" value="CYTOCHROME P450"/>
    <property type="match status" value="1"/>
</dbReference>
<dbReference type="PRINTS" id="PR00463">
    <property type="entry name" value="EP450I"/>
</dbReference>
<keyword evidence="7 8" id="KW-0349">Heme</keyword>
<keyword evidence="3 7" id="KW-0479">Metal-binding</keyword>
<keyword evidence="5 7" id="KW-0408">Iron</keyword>
<evidence type="ECO:0000256" key="1">
    <source>
        <dbReference type="ARBA" id="ARBA00001971"/>
    </source>
</evidence>
<evidence type="ECO:0000256" key="9">
    <source>
        <dbReference type="SAM" id="Phobius"/>
    </source>
</evidence>
<organism evidence="10 11">
    <name type="scientific">Aspergillus bertholletiae</name>
    <dbReference type="NCBI Taxonomy" id="1226010"/>
    <lineage>
        <taxon>Eukaryota</taxon>
        <taxon>Fungi</taxon>
        <taxon>Dikarya</taxon>
        <taxon>Ascomycota</taxon>
        <taxon>Pezizomycotina</taxon>
        <taxon>Eurotiomycetes</taxon>
        <taxon>Eurotiomycetidae</taxon>
        <taxon>Eurotiales</taxon>
        <taxon>Aspergillaceae</taxon>
        <taxon>Aspergillus</taxon>
        <taxon>Aspergillus subgen. Circumdati</taxon>
    </lineage>
</organism>
<keyword evidence="9" id="KW-1133">Transmembrane helix</keyword>
<evidence type="ECO:0000256" key="8">
    <source>
        <dbReference type="RuleBase" id="RU000461"/>
    </source>
</evidence>
<dbReference type="InterPro" id="IPR036396">
    <property type="entry name" value="Cyt_P450_sf"/>
</dbReference>
<evidence type="ECO:0000256" key="4">
    <source>
        <dbReference type="ARBA" id="ARBA00023002"/>
    </source>
</evidence>
<dbReference type="Proteomes" id="UP000326198">
    <property type="component" value="Unassembled WGS sequence"/>
</dbReference>
<evidence type="ECO:0000313" key="10">
    <source>
        <dbReference type="EMBL" id="KAE8381595.1"/>
    </source>
</evidence>